<comment type="catalytic activity">
    <reaction evidence="1 7">
        <text>guanosine(46) in tRNA + S-adenosyl-L-methionine = N(7)-methylguanosine(46) in tRNA + S-adenosyl-L-homocysteine</text>
        <dbReference type="Rhea" id="RHEA:42708"/>
        <dbReference type="Rhea" id="RHEA-COMP:10188"/>
        <dbReference type="Rhea" id="RHEA-COMP:10189"/>
        <dbReference type="ChEBI" id="CHEBI:57856"/>
        <dbReference type="ChEBI" id="CHEBI:59789"/>
        <dbReference type="ChEBI" id="CHEBI:74269"/>
        <dbReference type="ChEBI" id="CHEBI:74480"/>
        <dbReference type="EC" id="2.1.1.33"/>
    </reaction>
</comment>
<feature type="binding site" evidence="7">
    <location>
        <begin position="210"/>
        <end position="213"/>
    </location>
    <ligand>
        <name>substrate</name>
    </ligand>
</feature>
<dbReference type="InterPro" id="IPR003358">
    <property type="entry name" value="tRNA_(Gua-N-7)_MeTrfase_Trmb"/>
</dbReference>
<dbReference type="EMBL" id="JAVIKH010000008">
    <property type="protein sequence ID" value="MDX8336234.1"/>
    <property type="molecule type" value="Genomic_DNA"/>
</dbReference>
<dbReference type="GO" id="GO:0008176">
    <property type="term" value="F:tRNA (guanine(46)-N7)-methyltransferase activity"/>
    <property type="evidence" value="ECO:0007669"/>
    <property type="project" value="UniProtKB-EC"/>
</dbReference>
<evidence type="ECO:0000256" key="7">
    <source>
        <dbReference type="HAMAP-Rule" id="MF_01057"/>
    </source>
</evidence>
<organism evidence="8 9">
    <name type="scientific">Candidatus Cetobacterium colombiensis</name>
    <dbReference type="NCBI Taxonomy" id="3073100"/>
    <lineage>
        <taxon>Bacteria</taxon>
        <taxon>Fusobacteriati</taxon>
        <taxon>Fusobacteriota</taxon>
        <taxon>Fusobacteriia</taxon>
        <taxon>Fusobacteriales</taxon>
        <taxon>Fusobacteriaceae</taxon>
        <taxon>Cetobacterium</taxon>
    </lineage>
</organism>
<comment type="similarity">
    <text evidence="7">Belongs to the class I-like SAM-binding methyltransferase superfamily. TrmB family.</text>
</comment>
<accession>A0ABU4WC16</accession>
<keyword evidence="6 7" id="KW-0819">tRNA processing</keyword>
<dbReference type="InterPro" id="IPR029063">
    <property type="entry name" value="SAM-dependent_MTases_sf"/>
</dbReference>
<gene>
    <name evidence="7 8" type="primary">trmB</name>
    <name evidence="8" type="ORF">RFV38_06970</name>
</gene>
<sequence length="233" mass="27551">MKERLEDTLWRHFFTNPRTNYNPYMVKLVEYPNHIIYDSEIMDSYKGNWNQKAFGNNNPVYLEIGSGSGNFAVGMAAKYPERNHLALEIRFKRLVLSATKAVKRNLNNVVFLRRRGEDITKFIGEGEIEGLYINFPDPWEGNEKNRILQPKLFELLDVIMKVEGTLFFKTDHDQYYADVLEFAKDLEKYEVIYHTDDLHNSPKAVDNIRTEFEDLFICKHNKNINYIEIKKIK</sequence>
<dbReference type="PROSITE" id="PS51625">
    <property type="entry name" value="SAM_MT_TRMB"/>
    <property type="match status" value="1"/>
</dbReference>
<dbReference type="NCBIfam" id="NF001080">
    <property type="entry name" value="PRK00121.2-2"/>
    <property type="match status" value="1"/>
</dbReference>
<dbReference type="PANTHER" id="PTHR23417:SF14">
    <property type="entry name" value="PENTACOTRIPEPTIDE-REPEAT REGION OF PRORP DOMAIN-CONTAINING PROTEIN"/>
    <property type="match status" value="1"/>
</dbReference>
<evidence type="ECO:0000256" key="6">
    <source>
        <dbReference type="ARBA" id="ARBA00022694"/>
    </source>
</evidence>
<protein>
    <recommendedName>
        <fullName evidence="7">tRNA (guanine-N(7)-)-methyltransferase</fullName>
        <ecNumber evidence="7">2.1.1.33</ecNumber>
    </recommendedName>
    <alternativeName>
        <fullName evidence="7">tRNA (guanine(46)-N(7))-methyltransferase</fullName>
    </alternativeName>
    <alternativeName>
        <fullName evidence="7">tRNA(m7G46)-methyltransferase</fullName>
    </alternativeName>
</protein>
<evidence type="ECO:0000256" key="4">
    <source>
        <dbReference type="ARBA" id="ARBA00022679"/>
    </source>
</evidence>
<comment type="pathway">
    <text evidence="7">tRNA modification; N(7)-methylguanine-tRNA biosynthesis.</text>
</comment>
<dbReference type="InterPro" id="IPR055361">
    <property type="entry name" value="tRNA_methyltr_TrmB_bact"/>
</dbReference>
<dbReference type="Gene3D" id="3.40.50.150">
    <property type="entry name" value="Vaccinia Virus protein VP39"/>
    <property type="match status" value="1"/>
</dbReference>
<dbReference type="Proteomes" id="UP001279681">
    <property type="component" value="Unassembled WGS sequence"/>
</dbReference>
<proteinExistence type="inferred from homology"/>
<feature type="binding site" evidence="7">
    <location>
        <position position="137"/>
    </location>
    <ligand>
        <name>S-adenosyl-L-methionine</name>
        <dbReference type="ChEBI" id="CHEBI:59789"/>
    </ligand>
</feature>
<dbReference type="PANTHER" id="PTHR23417">
    <property type="entry name" value="3-DEOXY-D-MANNO-OCTULOSONIC-ACID TRANSFERASE/TRNA GUANINE-N 7 - -METHYLTRANSFERASE"/>
    <property type="match status" value="1"/>
</dbReference>
<keyword evidence="4 7" id="KW-0808">Transferase</keyword>
<dbReference type="HAMAP" id="MF_01057">
    <property type="entry name" value="tRNA_methyltr_TrmB"/>
    <property type="match status" value="1"/>
</dbReference>
<keyword evidence="5 7" id="KW-0949">S-adenosyl-L-methionine</keyword>
<comment type="function">
    <text evidence="2 7">Catalyzes the formation of N(7)-methylguanine at position 46 (m7G46) in tRNA.</text>
</comment>
<evidence type="ECO:0000313" key="9">
    <source>
        <dbReference type="Proteomes" id="UP001279681"/>
    </source>
</evidence>
<dbReference type="EC" id="2.1.1.33" evidence="7"/>
<evidence type="ECO:0000313" key="8">
    <source>
        <dbReference type="EMBL" id="MDX8336234.1"/>
    </source>
</evidence>
<evidence type="ECO:0000256" key="5">
    <source>
        <dbReference type="ARBA" id="ARBA00022691"/>
    </source>
</evidence>
<dbReference type="NCBIfam" id="TIGR00091">
    <property type="entry name" value="tRNA (guanosine(46)-N7)-methyltransferase TrmB"/>
    <property type="match status" value="1"/>
</dbReference>
<feature type="binding site" evidence="7">
    <location>
        <position position="63"/>
    </location>
    <ligand>
        <name>S-adenosyl-L-methionine</name>
        <dbReference type="ChEBI" id="CHEBI:59789"/>
    </ligand>
</feature>
<feature type="binding site" evidence="7">
    <location>
        <position position="88"/>
    </location>
    <ligand>
        <name>S-adenosyl-L-methionine</name>
        <dbReference type="ChEBI" id="CHEBI:59789"/>
    </ligand>
</feature>
<dbReference type="RefSeq" id="WP_320313639.1">
    <property type="nucleotide sequence ID" value="NZ_JAVIKH010000008.1"/>
</dbReference>
<keyword evidence="3 7" id="KW-0489">Methyltransferase</keyword>
<keyword evidence="9" id="KW-1185">Reference proteome</keyword>
<evidence type="ECO:0000256" key="3">
    <source>
        <dbReference type="ARBA" id="ARBA00022603"/>
    </source>
</evidence>
<dbReference type="SUPFAM" id="SSF53335">
    <property type="entry name" value="S-adenosyl-L-methionine-dependent methyltransferases"/>
    <property type="match status" value="1"/>
</dbReference>
<comment type="caution">
    <text evidence="8">The sequence shown here is derived from an EMBL/GenBank/DDBJ whole genome shotgun (WGS) entry which is preliminary data.</text>
</comment>
<comment type="caution">
    <text evidence="7">Lacks conserved residue(s) required for the propagation of feature annotation.</text>
</comment>
<reference evidence="9" key="1">
    <citation type="submission" date="2023-07" db="EMBL/GenBank/DDBJ databases">
        <authorList>
            <person name="Colorado M.A."/>
            <person name="Villamil L.M."/>
            <person name="Melo J.F."/>
            <person name="Rodriguez J.A."/>
            <person name="Ruiz R.Y."/>
        </authorList>
    </citation>
    <scope>NUCLEOTIDE SEQUENCE [LARGE SCALE GENOMIC DNA]</scope>
    <source>
        <strain evidence="9">C33</strain>
    </source>
</reference>
<evidence type="ECO:0000256" key="2">
    <source>
        <dbReference type="ARBA" id="ARBA00003015"/>
    </source>
</evidence>
<evidence type="ECO:0000256" key="1">
    <source>
        <dbReference type="ARBA" id="ARBA00000142"/>
    </source>
</evidence>
<dbReference type="Pfam" id="PF02390">
    <property type="entry name" value="Methyltransf_4"/>
    <property type="match status" value="1"/>
</dbReference>
<feature type="binding site" evidence="7">
    <location>
        <position position="171"/>
    </location>
    <ligand>
        <name>substrate</name>
    </ligand>
</feature>
<name>A0ABU4WC16_9FUSO</name>